<evidence type="ECO:0000256" key="1">
    <source>
        <dbReference type="SAM" id="MobiDB-lite"/>
    </source>
</evidence>
<feature type="compositionally biased region" description="Low complexity" evidence="1">
    <location>
        <begin position="38"/>
        <end position="65"/>
    </location>
</feature>
<dbReference type="InterPro" id="IPR021503">
    <property type="entry name" value="DUF3110"/>
</dbReference>
<evidence type="ECO:0000313" key="2">
    <source>
        <dbReference type="EMBL" id="OSX79573.1"/>
    </source>
</evidence>
<sequence length="274" mass="27238">MPRRRSPFTPVCMAANVPTSPDGPPPAEDDNDADEAGATDGADGADGAATPSPSASSASSASESSLPPPPADGESPPPLDYGALAARIAALPTTDEVGGAVHRFDTIEPADAAGYAAAYRSAASLFLLLVSGKGGGAGGGPVGGRGGGVDGSDVYAVAVGGDRVALVFATRTDAVMYGRLMLGKAGSSGYRRVRVAELEPDDVERLCESGGMRLGFVPAGALSVQRPGADGGEGAVVEETTDEDVLADGDMDAEEAAAMREKLNKLFQSGGGSL</sequence>
<protein>
    <submittedName>
        <fullName evidence="2">Uncharacterized protein</fullName>
    </submittedName>
</protein>
<accession>A0A1X6PFX4</accession>
<dbReference type="Proteomes" id="UP000218209">
    <property type="component" value="Unassembled WGS sequence"/>
</dbReference>
<keyword evidence="3" id="KW-1185">Reference proteome</keyword>
<reference evidence="2 3" key="1">
    <citation type="submission" date="2017-03" db="EMBL/GenBank/DDBJ databases">
        <title>WGS assembly of Porphyra umbilicalis.</title>
        <authorList>
            <person name="Brawley S.H."/>
            <person name="Blouin N.A."/>
            <person name="Ficko-Blean E."/>
            <person name="Wheeler G.L."/>
            <person name="Lohr M."/>
            <person name="Goodson H.V."/>
            <person name="Jenkins J.W."/>
            <person name="Blaby-Haas C.E."/>
            <person name="Helliwell K.E."/>
            <person name="Chan C."/>
            <person name="Marriage T."/>
            <person name="Bhattacharya D."/>
            <person name="Klein A.S."/>
            <person name="Badis Y."/>
            <person name="Brodie J."/>
            <person name="Cao Y."/>
            <person name="Collen J."/>
            <person name="Dittami S.M."/>
            <person name="Gachon C.M."/>
            <person name="Green B.R."/>
            <person name="Karpowicz S."/>
            <person name="Kim J.W."/>
            <person name="Kudahl U."/>
            <person name="Lin S."/>
            <person name="Michel G."/>
            <person name="Mittag M."/>
            <person name="Olson B.J."/>
            <person name="Pangilinan J."/>
            <person name="Peng Y."/>
            <person name="Qiu H."/>
            <person name="Shu S."/>
            <person name="Singer J.T."/>
            <person name="Smith A.G."/>
            <person name="Sprecher B.N."/>
            <person name="Wagner V."/>
            <person name="Wang W."/>
            <person name="Wang Z.-Y."/>
            <person name="Yan J."/>
            <person name="Yarish C."/>
            <person name="Zoeuner-Riek S."/>
            <person name="Zhuang Y."/>
            <person name="Zou Y."/>
            <person name="Lindquist E.A."/>
            <person name="Grimwood J."/>
            <person name="Barry K."/>
            <person name="Rokhsar D.S."/>
            <person name="Schmutz J."/>
            <person name="Stiller J.W."/>
            <person name="Grossman A.R."/>
            <person name="Prochnik S.E."/>
        </authorList>
    </citation>
    <scope>NUCLEOTIDE SEQUENCE [LARGE SCALE GENOMIC DNA]</scope>
    <source>
        <strain evidence="2">4086291</strain>
    </source>
</reference>
<dbReference type="EMBL" id="KV918788">
    <property type="protein sequence ID" value="OSX79573.1"/>
    <property type="molecule type" value="Genomic_DNA"/>
</dbReference>
<feature type="region of interest" description="Disordered" evidence="1">
    <location>
        <begin position="1"/>
        <end position="80"/>
    </location>
</feature>
<dbReference type="Pfam" id="PF11360">
    <property type="entry name" value="DUF3110"/>
    <property type="match status" value="1"/>
</dbReference>
<proteinExistence type="predicted"/>
<feature type="compositionally biased region" description="Pro residues" evidence="1">
    <location>
        <begin position="66"/>
        <end position="79"/>
    </location>
</feature>
<organism evidence="2 3">
    <name type="scientific">Porphyra umbilicalis</name>
    <name type="common">Purple laver</name>
    <name type="synonym">Red alga</name>
    <dbReference type="NCBI Taxonomy" id="2786"/>
    <lineage>
        <taxon>Eukaryota</taxon>
        <taxon>Rhodophyta</taxon>
        <taxon>Bangiophyceae</taxon>
        <taxon>Bangiales</taxon>
        <taxon>Bangiaceae</taxon>
        <taxon>Porphyra</taxon>
    </lineage>
</organism>
<gene>
    <name evidence="2" type="ORF">BU14_0074s0005</name>
</gene>
<name>A0A1X6PFX4_PORUM</name>
<evidence type="ECO:0000313" key="3">
    <source>
        <dbReference type="Proteomes" id="UP000218209"/>
    </source>
</evidence>
<feature type="compositionally biased region" description="Acidic residues" evidence="1">
    <location>
        <begin position="27"/>
        <end position="37"/>
    </location>
</feature>
<dbReference type="AlphaFoldDB" id="A0A1X6PFX4"/>